<dbReference type="PANTHER" id="PTHR31350">
    <property type="entry name" value="SI:DKEY-261L7.2"/>
    <property type="match status" value="1"/>
</dbReference>
<dbReference type="Pfam" id="PF13369">
    <property type="entry name" value="Transglut_core2"/>
    <property type="match status" value="1"/>
</dbReference>
<accession>A0A1W5D1Z6</accession>
<evidence type="ECO:0000313" key="3">
    <source>
        <dbReference type="Proteomes" id="UP000192927"/>
    </source>
</evidence>
<dbReference type="AlphaFoldDB" id="A0A1W5D1Z6"/>
<dbReference type="Pfam" id="PF08755">
    <property type="entry name" value="YccV-like"/>
    <property type="match status" value="1"/>
</dbReference>
<evidence type="ECO:0000259" key="1">
    <source>
        <dbReference type="PROSITE" id="PS51382"/>
    </source>
</evidence>
<dbReference type="SUPFAM" id="SSF141255">
    <property type="entry name" value="YccV-like"/>
    <property type="match status" value="1"/>
</dbReference>
<dbReference type="PANTHER" id="PTHR31350:SF27">
    <property type="entry name" value="HEMIMETHYLATED DNA-BINDING DOMAIN-CONTAINING PROTEIN"/>
    <property type="match status" value="1"/>
</dbReference>
<evidence type="ECO:0000313" key="2">
    <source>
        <dbReference type="EMBL" id="SLM37154.1"/>
    </source>
</evidence>
<keyword evidence="3" id="KW-1185">Reference proteome</keyword>
<dbReference type="GO" id="GO:0003677">
    <property type="term" value="F:DNA binding"/>
    <property type="evidence" value="ECO:0007669"/>
    <property type="project" value="InterPro"/>
</dbReference>
<reference evidence="3" key="1">
    <citation type="submission" date="2017-03" db="EMBL/GenBank/DDBJ databases">
        <authorList>
            <person name="Sharma R."/>
            <person name="Thines M."/>
        </authorList>
    </citation>
    <scope>NUCLEOTIDE SEQUENCE [LARGE SCALE GENOMIC DNA]</scope>
</reference>
<dbReference type="Proteomes" id="UP000192927">
    <property type="component" value="Unassembled WGS sequence"/>
</dbReference>
<dbReference type="InterPro" id="IPR004331">
    <property type="entry name" value="SPX_dom"/>
</dbReference>
<dbReference type="PROSITE" id="PS51382">
    <property type="entry name" value="SPX"/>
    <property type="match status" value="1"/>
</dbReference>
<proteinExistence type="predicted"/>
<dbReference type="SMART" id="SM00992">
    <property type="entry name" value="YccV-like"/>
    <property type="match status" value="1"/>
</dbReference>
<dbReference type="Pfam" id="PF03105">
    <property type="entry name" value="SPX"/>
    <property type="match status" value="1"/>
</dbReference>
<feature type="domain" description="SPX" evidence="1">
    <location>
        <begin position="1"/>
        <end position="334"/>
    </location>
</feature>
<dbReference type="Gene3D" id="2.30.30.390">
    <property type="entry name" value="Hemimethylated DNA-binding domain"/>
    <property type="match status" value="1"/>
</dbReference>
<dbReference type="NCBIfam" id="TIGR02097">
    <property type="entry name" value="yccV"/>
    <property type="match status" value="1"/>
</dbReference>
<dbReference type="InterPro" id="IPR032698">
    <property type="entry name" value="SirB1_N"/>
</dbReference>
<organism evidence="2 3">
    <name type="scientific">Lasallia pustulata</name>
    <dbReference type="NCBI Taxonomy" id="136370"/>
    <lineage>
        <taxon>Eukaryota</taxon>
        <taxon>Fungi</taxon>
        <taxon>Dikarya</taxon>
        <taxon>Ascomycota</taxon>
        <taxon>Pezizomycotina</taxon>
        <taxon>Lecanoromycetes</taxon>
        <taxon>OSLEUM clade</taxon>
        <taxon>Umbilicariomycetidae</taxon>
        <taxon>Umbilicariales</taxon>
        <taxon>Umbilicariaceae</taxon>
        <taxon>Lasallia</taxon>
    </lineage>
</organism>
<dbReference type="InterPro" id="IPR011722">
    <property type="entry name" value="Hemimethylated_DNA-bd_dom"/>
</dbReference>
<dbReference type="InterPro" id="IPR036623">
    <property type="entry name" value="Hemimethylated_DNA-bd_sf"/>
</dbReference>
<sequence>MKFAHAFEEALKEEDYPAHWVQSAISYRQLKKCIKNVRQELSGIGLSPDTLRQLWQSAEAPVAQASASIQPFQYTFAGDVTTFQPKLVFVVDERDGNPIDASLSPETRAYLLNLANKQEEIKSTRSRNSVGERIYSNRSGNTNSENNVTGGHMGTLGREVLIDYPEASRRVEVPLRSDSEFFRLLNLELSELNALQLREQAQLVVEISCLGKDISKLARPSQGLKRTDLYAWRDIFSAYTDAKIFFSTAERDIFHRNSATAQKQLQVFSSRIHELGVLKTLKKESRIALDRFLRINLTLLRNLKFLELNEFDKQTALGAGQTFADLIAADSFASRLAKAFKYWDQKHNIQAKFADNVAKVDWKDVFSNRHSIDRATSHAIDAILACQIGRVEKFQSIVGFGYDAKDTLLRHLNVDDDAEDVLARRYYSDVVLGCLHRTMAVEEWAKLKDSDSVPLERALAAYDMFVLHDRDGDFEDTTSRLDELAEHIRLEHPEVEEQSPRNKAFTIAAYLRRHNLIGIRSDPNYLDLQNNFIGIALQDEDHSSLPLISAAIYCCIAQRLGLDAQPCGFPFHVIAIVKPPEQGTLDGRARDSASPPESMYMDPFRSASEVPIKDLRAQLAAMGSDASNSAYLSASPTTEMVLRTSRNIMSSVGRAQRIANPHGGHPHLTTVSTFPELDSAFYAALWASLLLGSPAAGNGPATASLERRQFLPYIVRHFETHFPNDVFLLEQHIVPLFQNLDEYRQLQETVREKRAGDTMQKQIKRRTTEVSKHVRYKVGQVFRHKRYGYMAVITGWDVECGASEPWIAQMQVHELARGRHQSFYHVLVEDRSVRYVAEENIEIITPEIPHSLMAFAGQHFKRWDRTTRSFVSNIRDEYPDD</sequence>
<dbReference type="EMBL" id="FWEW01001418">
    <property type="protein sequence ID" value="SLM37154.1"/>
    <property type="molecule type" value="Genomic_DNA"/>
</dbReference>
<name>A0A1W5D1Z6_9LECA</name>
<protein>
    <submittedName>
        <fullName evidence="2">SPX, N-terminal</fullName>
    </submittedName>
</protein>